<name>A0A7W7V6N0_9GAMM</name>
<keyword evidence="7 8" id="KW-0472">Membrane</keyword>
<feature type="transmembrane region" description="Helical" evidence="8">
    <location>
        <begin position="78"/>
        <end position="97"/>
    </location>
</feature>
<feature type="domain" description="Major facilitator superfamily (MFS) profile" evidence="9">
    <location>
        <begin position="12"/>
        <end position="398"/>
    </location>
</feature>
<gene>
    <name evidence="10" type="ORF">HNQ58_000103</name>
</gene>
<keyword evidence="6 8" id="KW-1133">Transmembrane helix</keyword>
<sequence length="416" mass="44409">MHPRLPVSRVRLAVLLGALAMFGAFSIDTIFPAFPAMAADFRASKVAMQQTISVYLLAYAAMSLFHGPMSDAVGRRRVILGGVAVFVLASVGCALAPDLNTLLAFRVLQGLSAGVGLIVGRAVIRDCLDGEDAQRLMSQVTMIFGIAPAIAPIIGGWILGFADWPAIFWFLALFGAAIWLATARWLPETHPPARRRAFHPAQLWHGNLAMLRNRAFLRLALAGSFNFGALFLYISSAPAFVLDLLGLNEQQFAWFFVPTISGMMLGAYTSGRMAGRISGPRLARLGFAVCGLAVAVNVGYNLLVGAPAAPLAVLPMMLNAFGIALVFPILTLAILDMYPHQRGAASSLQAFIGLGFNALIAGLVSPLVSHGGLALALTAGGFTFLAWWLWFGYMRRHHVVPGPVAEAAALEPTERL</sequence>
<dbReference type="InterPro" id="IPR036259">
    <property type="entry name" value="MFS_trans_sf"/>
</dbReference>
<proteinExistence type="inferred from homology"/>
<dbReference type="EMBL" id="JACHHX010000001">
    <property type="protein sequence ID" value="MBB5014232.1"/>
    <property type="molecule type" value="Genomic_DNA"/>
</dbReference>
<evidence type="ECO:0000256" key="6">
    <source>
        <dbReference type="ARBA" id="ARBA00022989"/>
    </source>
</evidence>
<organism evidence="10 11">
    <name type="scientific">Rehaibacterium terrae</name>
    <dbReference type="NCBI Taxonomy" id="1341696"/>
    <lineage>
        <taxon>Bacteria</taxon>
        <taxon>Pseudomonadati</taxon>
        <taxon>Pseudomonadota</taxon>
        <taxon>Gammaproteobacteria</taxon>
        <taxon>Lysobacterales</taxon>
        <taxon>Lysobacteraceae</taxon>
        <taxon>Rehaibacterium</taxon>
    </lineage>
</organism>
<evidence type="ECO:0000256" key="2">
    <source>
        <dbReference type="ARBA" id="ARBA00006236"/>
    </source>
</evidence>
<dbReference type="PROSITE" id="PS50850">
    <property type="entry name" value="MFS"/>
    <property type="match status" value="1"/>
</dbReference>
<keyword evidence="11" id="KW-1185">Reference proteome</keyword>
<dbReference type="CDD" id="cd17320">
    <property type="entry name" value="MFS_MdfA_MDR_like"/>
    <property type="match status" value="1"/>
</dbReference>
<protein>
    <recommendedName>
        <fullName evidence="8">Bcr/CflA family efflux transporter</fullName>
    </recommendedName>
</protein>
<feature type="transmembrane region" description="Helical" evidence="8">
    <location>
        <begin position="103"/>
        <end position="124"/>
    </location>
</feature>
<comment type="caution">
    <text evidence="10">The sequence shown here is derived from an EMBL/GenBank/DDBJ whole genome shotgun (WGS) entry which is preliminary data.</text>
</comment>
<feature type="transmembrane region" description="Helical" evidence="8">
    <location>
        <begin position="282"/>
        <end position="300"/>
    </location>
</feature>
<dbReference type="Gene3D" id="1.20.1720.10">
    <property type="entry name" value="Multidrug resistance protein D"/>
    <property type="match status" value="1"/>
</dbReference>
<dbReference type="InterPro" id="IPR020846">
    <property type="entry name" value="MFS_dom"/>
</dbReference>
<dbReference type="GO" id="GO:0005886">
    <property type="term" value="C:plasma membrane"/>
    <property type="evidence" value="ECO:0007669"/>
    <property type="project" value="UniProtKB-SubCell"/>
</dbReference>
<dbReference type="InterPro" id="IPR011701">
    <property type="entry name" value="MFS"/>
</dbReference>
<feature type="transmembrane region" description="Helical" evidence="8">
    <location>
        <begin position="48"/>
        <end position="66"/>
    </location>
</feature>
<evidence type="ECO:0000256" key="5">
    <source>
        <dbReference type="ARBA" id="ARBA00022692"/>
    </source>
</evidence>
<dbReference type="NCBIfam" id="TIGR00710">
    <property type="entry name" value="efflux_Bcr_CflA"/>
    <property type="match status" value="1"/>
</dbReference>
<dbReference type="PANTHER" id="PTHR23502">
    <property type="entry name" value="MAJOR FACILITATOR SUPERFAMILY"/>
    <property type="match status" value="1"/>
</dbReference>
<feature type="transmembrane region" description="Helical" evidence="8">
    <location>
        <begin position="373"/>
        <end position="391"/>
    </location>
</feature>
<comment type="caution">
    <text evidence="8">Lacks conserved residue(s) required for the propagation of feature annotation.</text>
</comment>
<dbReference type="InterPro" id="IPR004812">
    <property type="entry name" value="Efflux_drug-R_Bcr/CmlA"/>
</dbReference>
<keyword evidence="5 8" id="KW-0812">Transmembrane</keyword>
<feature type="transmembrane region" description="Helical" evidence="8">
    <location>
        <begin position="252"/>
        <end position="270"/>
    </location>
</feature>
<dbReference type="GO" id="GO:0015385">
    <property type="term" value="F:sodium:proton antiporter activity"/>
    <property type="evidence" value="ECO:0007669"/>
    <property type="project" value="TreeGrafter"/>
</dbReference>
<evidence type="ECO:0000256" key="7">
    <source>
        <dbReference type="ARBA" id="ARBA00023136"/>
    </source>
</evidence>
<comment type="subcellular location">
    <subcellularLocation>
        <location evidence="8">Cell inner membrane</location>
        <topology evidence="8">Multi-pass membrane protein</topology>
    </subcellularLocation>
    <subcellularLocation>
        <location evidence="1">Cell membrane</location>
        <topology evidence="1">Multi-pass membrane protein</topology>
    </subcellularLocation>
</comment>
<dbReference type="AlphaFoldDB" id="A0A7W7V6N0"/>
<accession>A0A7W7V6N0</accession>
<dbReference type="GO" id="GO:1990961">
    <property type="term" value="P:xenobiotic detoxification by transmembrane export across the plasma membrane"/>
    <property type="evidence" value="ECO:0007669"/>
    <property type="project" value="InterPro"/>
</dbReference>
<feature type="transmembrane region" description="Helical" evidence="8">
    <location>
        <begin position="347"/>
        <end position="367"/>
    </location>
</feature>
<dbReference type="RefSeq" id="WP_183946827.1">
    <property type="nucleotide sequence ID" value="NZ_JACHHX010000001.1"/>
</dbReference>
<feature type="transmembrane region" description="Helical" evidence="8">
    <location>
        <begin position="166"/>
        <end position="186"/>
    </location>
</feature>
<feature type="transmembrane region" description="Helical" evidence="8">
    <location>
        <begin position="312"/>
        <end position="335"/>
    </location>
</feature>
<comment type="similarity">
    <text evidence="2 8">Belongs to the major facilitator superfamily. Bcr/CmlA family.</text>
</comment>
<dbReference type="GO" id="GO:0042910">
    <property type="term" value="F:xenobiotic transmembrane transporter activity"/>
    <property type="evidence" value="ECO:0007669"/>
    <property type="project" value="InterPro"/>
</dbReference>
<evidence type="ECO:0000256" key="1">
    <source>
        <dbReference type="ARBA" id="ARBA00004651"/>
    </source>
</evidence>
<evidence type="ECO:0000256" key="8">
    <source>
        <dbReference type="RuleBase" id="RU365088"/>
    </source>
</evidence>
<keyword evidence="3 8" id="KW-0813">Transport</keyword>
<evidence type="ECO:0000313" key="10">
    <source>
        <dbReference type="EMBL" id="MBB5014232.1"/>
    </source>
</evidence>
<keyword evidence="8" id="KW-0997">Cell inner membrane</keyword>
<dbReference type="SUPFAM" id="SSF103473">
    <property type="entry name" value="MFS general substrate transporter"/>
    <property type="match status" value="1"/>
</dbReference>
<evidence type="ECO:0000256" key="4">
    <source>
        <dbReference type="ARBA" id="ARBA00022475"/>
    </source>
</evidence>
<reference evidence="10 11" key="1">
    <citation type="submission" date="2020-08" db="EMBL/GenBank/DDBJ databases">
        <title>Genomic Encyclopedia of Type Strains, Phase IV (KMG-IV): sequencing the most valuable type-strain genomes for metagenomic binning, comparative biology and taxonomic classification.</title>
        <authorList>
            <person name="Goeker M."/>
        </authorList>
    </citation>
    <scope>NUCLEOTIDE SEQUENCE [LARGE SCALE GENOMIC DNA]</scope>
    <source>
        <strain evidence="10 11">DSM 25897</strain>
    </source>
</reference>
<dbReference type="Pfam" id="PF07690">
    <property type="entry name" value="MFS_1"/>
    <property type="match status" value="1"/>
</dbReference>
<evidence type="ECO:0000313" key="11">
    <source>
        <dbReference type="Proteomes" id="UP000519004"/>
    </source>
</evidence>
<feature type="transmembrane region" description="Helical" evidence="8">
    <location>
        <begin position="219"/>
        <end position="240"/>
    </location>
</feature>
<evidence type="ECO:0000259" key="9">
    <source>
        <dbReference type="PROSITE" id="PS50850"/>
    </source>
</evidence>
<evidence type="ECO:0000256" key="3">
    <source>
        <dbReference type="ARBA" id="ARBA00022448"/>
    </source>
</evidence>
<feature type="transmembrane region" description="Helical" evidence="8">
    <location>
        <begin position="136"/>
        <end position="160"/>
    </location>
</feature>
<keyword evidence="4" id="KW-1003">Cell membrane</keyword>
<dbReference type="PANTHER" id="PTHR23502:SF132">
    <property type="entry name" value="POLYAMINE TRANSPORTER 2-RELATED"/>
    <property type="match status" value="1"/>
</dbReference>
<dbReference type="Proteomes" id="UP000519004">
    <property type="component" value="Unassembled WGS sequence"/>
</dbReference>